<dbReference type="Proteomes" id="UP000078541">
    <property type="component" value="Unassembled WGS sequence"/>
</dbReference>
<sequence>MYKKTLLPSAERWFIDKNEDWILQEDNDPKHRSKLCTVETAIWHSYTGLAVAVSRRKSKMCGHTLSTSFTHNLVNKMLTQLKTLLKRWKQLGFVENFVYNKLNASNPVAHLAYGLPKIHKVGYPLRIIVSSVRSPLYNLASFLNDILHDSIPVANSFIKNNFHLTKHISNLAISQQSSFHLIERKTNIPKREFFKVLELICNSTIFCFNDKFYKQTFGVPMDSSLSPIVDASHIDTLVNTFNSFHFRLKFTTEISGDKLDFLDISLIKKGNSFIQNWYHEPTFSNRYLNYFSIHPLCQKVRTIDLIDRVLSLSHSINNDLVNTKPCPFKDCTWSIPELKGFFLDSKFGPTIAPPVGNRRHSVFTRR</sequence>
<organism evidence="1 2">
    <name type="scientific">Trachymyrmex septentrionalis</name>
    <dbReference type="NCBI Taxonomy" id="34720"/>
    <lineage>
        <taxon>Eukaryota</taxon>
        <taxon>Metazoa</taxon>
        <taxon>Ecdysozoa</taxon>
        <taxon>Arthropoda</taxon>
        <taxon>Hexapoda</taxon>
        <taxon>Insecta</taxon>
        <taxon>Pterygota</taxon>
        <taxon>Neoptera</taxon>
        <taxon>Endopterygota</taxon>
        <taxon>Hymenoptera</taxon>
        <taxon>Apocrita</taxon>
        <taxon>Aculeata</taxon>
        <taxon>Formicoidea</taxon>
        <taxon>Formicidae</taxon>
        <taxon>Myrmicinae</taxon>
        <taxon>Trachymyrmex</taxon>
    </lineage>
</organism>
<dbReference type="EMBL" id="KQ981662">
    <property type="protein sequence ID" value="KYN38511.1"/>
    <property type="molecule type" value="Genomic_DNA"/>
</dbReference>
<gene>
    <name evidence="1" type="ORF">ALC56_07111</name>
</gene>
<dbReference type="PANTHER" id="PTHR21301:SF10">
    <property type="entry name" value="REVERSE TRANSCRIPTASE DOMAIN-CONTAINING PROTEIN"/>
    <property type="match status" value="1"/>
</dbReference>
<protein>
    <submittedName>
        <fullName evidence="1">Uncharacterized protein</fullName>
    </submittedName>
</protein>
<name>A0A151JW66_9HYME</name>
<evidence type="ECO:0000313" key="2">
    <source>
        <dbReference type="Proteomes" id="UP000078541"/>
    </source>
</evidence>
<evidence type="ECO:0000313" key="1">
    <source>
        <dbReference type="EMBL" id="KYN38511.1"/>
    </source>
</evidence>
<proteinExistence type="predicted"/>
<dbReference type="AlphaFoldDB" id="A0A151JW66"/>
<dbReference type="STRING" id="34720.A0A151JW66"/>
<reference evidence="1 2" key="1">
    <citation type="submission" date="2016-03" db="EMBL/GenBank/DDBJ databases">
        <title>Trachymyrmex septentrionalis WGS genome.</title>
        <authorList>
            <person name="Nygaard S."/>
            <person name="Hu H."/>
            <person name="Boomsma J."/>
            <person name="Zhang G."/>
        </authorList>
    </citation>
    <scope>NUCLEOTIDE SEQUENCE [LARGE SCALE GENOMIC DNA]</scope>
    <source>
        <strain evidence="1">Tsep2-gDNA-1</strain>
        <tissue evidence="1">Whole body</tissue>
    </source>
</reference>
<accession>A0A151JW66</accession>
<dbReference type="PANTHER" id="PTHR21301">
    <property type="entry name" value="REVERSE TRANSCRIPTASE"/>
    <property type="match status" value="1"/>
</dbReference>
<keyword evidence="2" id="KW-1185">Reference proteome</keyword>